<sequence length="277" mass="30059">MSRPTDNLAEPRVLRLHMEGVEELGGDVRLGAFIDKLAAFKAALAETGNLVSREGSPAVDFVVSELSHSSPAMVGVLPISLADNGQHAGRVADSFVTFLGQVQNRTARVDSDRARLVGHLRKLVAGVGERFERIWIDGPGFAPILLDEAVAKALDDALPDVRREFGAIKGVVKRYSGVGKQPYFKIVPPIGGVEIKCIFSLELLTQAAASVEHNATVEGELKSYEDDLWPHEVRVRHIEIHPLDSDLPTLSELAGSAPDSTGELSAAEFVRELRNEW</sequence>
<dbReference type="Proteomes" id="UP000298681">
    <property type="component" value="Unassembled WGS sequence"/>
</dbReference>
<reference evidence="1 2" key="1">
    <citation type="submission" date="2019-01" db="EMBL/GenBank/DDBJ databases">
        <authorList>
            <person name="Zhang S."/>
        </authorList>
    </citation>
    <scope>NUCLEOTIDE SEQUENCE [LARGE SCALE GENOMIC DNA]</scope>
    <source>
        <strain evidence="1 2">1626</strain>
    </source>
</reference>
<protein>
    <submittedName>
        <fullName evidence="1">Uncharacterized protein</fullName>
    </submittedName>
</protein>
<proteinExistence type="predicted"/>
<keyword evidence="2" id="KW-1185">Reference proteome</keyword>
<name>A0A4Z1R2J9_9GAMM</name>
<dbReference type="EMBL" id="SPUH01000002">
    <property type="protein sequence ID" value="TKS53156.1"/>
    <property type="molecule type" value="Genomic_DNA"/>
</dbReference>
<evidence type="ECO:0000313" key="1">
    <source>
        <dbReference type="EMBL" id="TKS53156.1"/>
    </source>
</evidence>
<organism evidence="1 2">
    <name type="scientific">Luteimonas yindakuii</name>
    <dbReference type="NCBI Taxonomy" id="2565782"/>
    <lineage>
        <taxon>Bacteria</taxon>
        <taxon>Pseudomonadati</taxon>
        <taxon>Pseudomonadota</taxon>
        <taxon>Gammaproteobacteria</taxon>
        <taxon>Lysobacterales</taxon>
        <taxon>Lysobacteraceae</taxon>
        <taxon>Luteimonas</taxon>
    </lineage>
</organism>
<evidence type="ECO:0000313" key="2">
    <source>
        <dbReference type="Proteomes" id="UP000298681"/>
    </source>
</evidence>
<accession>A0A4Z1R2J9</accession>
<gene>
    <name evidence="1" type="ORF">E4582_13310</name>
</gene>
<comment type="caution">
    <text evidence="1">The sequence shown here is derived from an EMBL/GenBank/DDBJ whole genome shotgun (WGS) entry which is preliminary data.</text>
</comment>
<dbReference type="AlphaFoldDB" id="A0A4Z1R2J9"/>
<dbReference type="RefSeq" id="WP_134675275.1">
    <property type="nucleotide sequence ID" value="NZ_SPUH01000002.1"/>
</dbReference>